<dbReference type="EMBL" id="CP000627">
    <property type="protein sequence ID" value="ABQ19719.1"/>
    <property type="molecule type" value="Genomic_DNA"/>
</dbReference>
<proteinExistence type="predicted"/>
<protein>
    <recommendedName>
        <fullName evidence="1">YagK/YfjJ C-terminal domain-containing protein</fullName>
    </recommendedName>
</protein>
<dbReference type="AlphaFoldDB" id="A0A0H3AH32"/>
<reference evidence="2 3" key="1">
    <citation type="submission" date="2007-03" db="EMBL/GenBank/DDBJ databases">
        <authorList>
            <person name="Heidelberg J."/>
        </authorList>
    </citation>
    <scope>NUCLEOTIDE SEQUENCE [LARGE SCALE GENOMIC DNA]</scope>
    <source>
        <strain evidence="3">ATCC 39541 / Classical Ogawa 395 / O395</strain>
    </source>
</reference>
<gene>
    <name evidence="2" type="ordered locus">VC0395_A1404</name>
</gene>
<evidence type="ECO:0000259" key="1">
    <source>
        <dbReference type="Pfam" id="PF11726"/>
    </source>
</evidence>
<dbReference type="Pfam" id="PF11726">
    <property type="entry name" value="YagK_YfjJ_C"/>
    <property type="match status" value="1"/>
</dbReference>
<accession>A0A0H3AH32</accession>
<dbReference type="KEGG" id="vco:VC0395_A1404"/>
<dbReference type="InterPro" id="IPR057271">
    <property type="entry name" value="YagK_YfjJ_C"/>
</dbReference>
<organism evidence="2 3">
    <name type="scientific">Vibrio cholerae serotype O1 (strain ATCC 39541 / Classical Ogawa 395 / O395)</name>
    <dbReference type="NCBI Taxonomy" id="345073"/>
    <lineage>
        <taxon>Bacteria</taxon>
        <taxon>Pseudomonadati</taxon>
        <taxon>Pseudomonadota</taxon>
        <taxon>Gammaproteobacteria</taxon>
        <taxon>Vibrionales</taxon>
        <taxon>Vibrionaceae</taxon>
        <taxon>Vibrio</taxon>
    </lineage>
</organism>
<evidence type="ECO:0000313" key="2">
    <source>
        <dbReference type="EMBL" id="ABQ19719.1"/>
    </source>
</evidence>
<sequence>MIKAAWASALGIEYFEVKSSVHFPSNSTYYIYKGKDPYQEEYRQCFYRLSYLAKIDTKIYSNGLKNLSTSRK</sequence>
<name>A0A0H3AH32_VIBC3</name>
<feature type="domain" description="YagK/YfjJ C-terminal" evidence="1">
    <location>
        <begin position="1"/>
        <end position="68"/>
    </location>
</feature>
<dbReference type="Proteomes" id="UP000000249">
    <property type="component" value="Chromosome 1"/>
</dbReference>
<evidence type="ECO:0000313" key="3">
    <source>
        <dbReference type="Proteomes" id="UP000000249"/>
    </source>
</evidence>